<sequence>MALTRYKALVFAAFLIATASGARQPLPPATAPALAPGSAMAPAGASIMPSPAPGPATQQQGYTGPGEADLLFVLVADKATFTTASTLVLSRPAHTVASFEAGGRAGSSPIAQFVSTAPGAPYVDSEGRWLNQPDALMKGTTGGHPADALLILSRPLYNETEQTLSYTVATLQVSPVDVKFPGGAVSERVQQAGAGMGAPLIQTAAPGMELTDVTLFIDMNRQAMQHPSA</sequence>
<evidence type="ECO:0000313" key="3">
    <source>
        <dbReference type="Proteomes" id="UP000007264"/>
    </source>
</evidence>
<dbReference type="OrthoDB" id="10501355at2759"/>
<organism evidence="2 3">
    <name type="scientific">Coccomyxa subellipsoidea (strain C-169)</name>
    <name type="common">Green microalga</name>
    <dbReference type="NCBI Taxonomy" id="574566"/>
    <lineage>
        <taxon>Eukaryota</taxon>
        <taxon>Viridiplantae</taxon>
        <taxon>Chlorophyta</taxon>
        <taxon>core chlorophytes</taxon>
        <taxon>Trebouxiophyceae</taxon>
        <taxon>Trebouxiophyceae incertae sedis</taxon>
        <taxon>Coccomyxaceae</taxon>
        <taxon>Coccomyxa</taxon>
        <taxon>Coccomyxa subellipsoidea</taxon>
    </lineage>
</organism>
<gene>
    <name evidence="2" type="ORF">COCSUDRAFT_53591</name>
</gene>
<evidence type="ECO:0008006" key="4">
    <source>
        <dbReference type="Google" id="ProtNLM"/>
    </source>
</evidence>
<dbReference type="GeneID" id="17040568"/>
<protein>
    <recommendedName>
        <fullName evidence="4">Mog1p/PsbP-like protein</fullName>
    </recommendedName>
</protein>
<evidence type="ECO:0000313" key="2">
    <source>
        <dbReference type="EMBL" id="EIE22581.1"/>
    </source>
</evidence>
<name>I0YW12_COCSC</name>
<reference evidence="2 3" key="1">
    <citation type="journal article" date="2012" name="Genome Biol.">
        <title>The genome of the polar eukaryotic microalga coccomyxa subellipsoidea reveals traits of cold adaptation.</title>
        <authorList>
            <person name="Blanc G."/>
            <person name="Agarkova I."/>
            <person name="Grimwood J."/>
            <person name="Kuo A."/>
            <person name="Brueggeman A."/>
            <person name="Dunigan D."/>
            <person name="Gurnon J."/>
            <person name="Ladunga I."/>
            <person name="Lindquist E."/>
            <person name="Lucas S."/>
            <person name="Pangilinan J."/>
            <person name="Proschold T."/>
            <person name="Salamov A."/>
            <person name="Schmutz J."/>
            <person name="Weeks D."/>
            <person name="Yamada T."/>
            <person name="Claverie J.M."/>
            <person name="Grigoriev I."/>
            <person name="Van Etten J."/>
            <person name="Lomsadze A."/>
            <person name="Borodovsky M."/>
        </authorList>
    </citation>
    <scope>NUCLEOTIDE SEQUENCE [LARGE SCALE GENOMIC DNA]</scope>
    <source>
        <strain evidence="2 3">C-169</strain>
    </source>
</reference>
<dbReference type="Proteomes" id="UP000007264">
    <property type="component" value="Unassembled WGS sequence"/>
</dbReference>
<evidence type="ECO:0000256" key="1">
    <source>
        <dbReference type="SAM" id="SignalP"/>
    </source>
</evidence>
<proteinExistence type="predicted"/>
<accession>I0YW12</accession>
<dbReference type="AlphaFoldDB" id="I0YW12"/>
<feature type="signal peptide" evidence="1">
    <location>
        <begin position="1"/>
        <end position="21"/>
    </location>
</feature>
<keyword evidence="1" id="KW-0732">Signal</keyword>
<keyword evidence="3" id="KW-1185">Reference proteome</keyword>
<dbReference type="KEGG" id="csl:COCSUDRAFT_53591"/>
<dbReference type="EMBL" id="AGSI01000009">
    <property type="protein sequence ID" value="EIE22581.1"/>
    <property type="molecule type" value="Genomic_DNA"/>
</dbReference>
<dbReference type="RefSeq" id="XP_005647125.1">
    <property type="nucleotide sequence ID" value="XM_005647068.1"/>
</dbReference>
<comment type="caution">
    <text evidence="2">The sequence shown here is derived from an EMBL/GenBank/DDBJ whole genome shotgun (WGS) entry which is preliminary data.</text>
</comment>
<feature type="chain" id="PRO_5003636506" description="Mog1p/PsbP-like protein" evidence="1">
    <location>
        <begin position="22"/>
        <end position="229"/>
    </location>
</feature>